<feature type="transmembrane region" description="Helical" evidence="10">
    <location>
        <begin position="256"/>
        <end position="278"/>
    </location>
</feature>
<feature type="transmembrane region" description="Helical" evidence="10">
    <location>
        <begin position="86"/>
        <end position="107"/>
    </location>
</feature>
<keyword evidence="6" id="KW-0769">Symport</keyword>
<evidence type="ECO:0000256" key="10">
    <source>
        <dbReference type="SAM" id="Phobius"/>
    </source>
</evidence>
<feature type="transmembrane region" description="Helical" evidence="10">
    <location>
        <begin position="395"/>
        <end position="414"/>
    </location>
</feature>
<keyword evidence="7 10" id="KW-1133">Transmembrane helix</keyword>
<feature type="transmembrane region" description="Helical" evidence="10">
    <location>
        <begin position="344"/>
        <end position="364"/>
    </location>
</feature>
<comment type="caution">
    <text evidence="11">The sequence shown here is derived from an EMBL/GenBank/DDBJ whole genome shotgun (WGS) entry which is preliminary data.</text>
</comment>
<evidence type="ECO:0000256" key="9">
    <source>
        <dbReference type="RuleBase" id="RU362091"/>
    </source>
</evidence>
<evidence type="ECO:0000313" key="11">
    <source>
        <dbReference type="EMBL" id="MCW1922749.1"/>
    </source>
</evidence>
<dbReference type="Pfam" id="PF00474">
    <property type="entry name" value="SSF"/>
    <property type="match status" value="1"/>
</dbReference>
<feature type="transmembrane region" description="Helical" evidence="10">
    <location>
        <begin position="191"/>
        <end position="209"/>
    </location>
</feature>
<feature type="transmembrane region" description="Helical" evidence="10">
    <location>
        <begin position="420"/>
        <end position="445"/>
    </location>
</feature>
<dbReference type="EMBL" id="JAPDDT010000003">
    <property type="protein sequence ID" value="MCW1922749.1"/>
    <property type="molecule type" value="Genomic_DNA"/>
</dbReference>
<keyword evidence="12" id="KW-1185">Reference proteome</keyword>
<feature type="transmembrane region" description="Helical" evidence="10">
    <location>
        <begin position="490"/>
        <end position="507"/>
    </location>
</feature>
<keyword evidence="4" id="KW-1003">Cell membrane</keyword>
<dbReference type="PANTHER" id="PTHR48086:SF6">
    <property type="entry name" value="CATION_ACETATE SYMPORTER ACTP"/>
    <property type="match status" value="1"/>
</dbReference>
<evidence type="ECO:0000256" key="8">
    <source>
        <dbReference type="ARBA" id="ARBA00023136"/>
    </source>
</evidence>
<feature type="transmembrane region" description="Helical" evidence="10">
    <location>
        <begin position="452"/>
        <end position="470"/>
    </location>
</feature>
<evidence type="ECO:0000256" key="1">
    <source>
        <dbReference type="ARBA" id="ARBA00004651"/>
    </source>
</evidence>
<dbReference type="InterPro" id="IPR038377">
    <property type="entry name" value="Na/Glc_symporter_sf"/>
</dbReference>
<keyword evidence="3" id="KW-0813">Transport</keyword>
<dbReference type="PROSITE" id="PS50283">
    <property type="entry name" value="NA_SOLUT_SYMP_3"/>
    <property type="match status" value="1"/>
</dbReference>
<organism evidence="11 12">
    <name type="scientific">Luteolibacter arcticus</name>
    <dbReference type="NCBI Taxonomy" id="1581411"/>
    <lineage>
        <taxon>Bacteria</taxon>
        <taxon>Pseudomonadati</taxon>
        <taxon>Verrucomicrobiota</taxon>
        <taxon>Verrucomicrobiia</taxon>
        <taxon>Verrucomicrobiales</taxon>
        <taxon>Verrucomicrobiaceae</taxon>
        <taxon>Luteolibacter</taxon>
    </lineage>
</organism>
<dbReference type="NCBIfam" id="TIGR00813">
    <property type="entry name" value="sss"/>
    <property type="match status" value="1"/>
</dbReference>
<reference evidence="11 12" key="1">
    <citation type="submission" date="2022-10" db="EMBL/GenBank/DDBJ databases">
        <title>Luteolibacter arcticus strain CCTCC AB 2014275, whole genome shotgun sequencing project.</title>
        <authorList>
            <person name="Zhao G."/>
            <person name="Shen L."/>
        </authorList>
    </citation>
    <scope>NUCLEOTIDE SEQUENCE [LARGE SCALE GENOMIC DNA]</scope>
    <source>
        <strain evidence="11 12">CCTCC AB 2014275</strain>
    </source>
</reference>
<dbReference type="Proteomes" id="UP001320876">
    <property type="component" value="Unassembled WGS sequence"/>
</dbReference>
<keyword evidence="8 10" id="KW-0472">Membrane</keyword>
<accession>A0ABT3GHP4</accession>
<dbReference type="InterPro" id="IPR001734">
    <property type="entry name" value="Na/solute_symporter"/>
</dbReference>
<evidence type="ECO:0000256" key="6">
    <source>
        <dbReference type="ARBA" id="ARBA00022847"/>
    </source>
</evidence>
<feature type="transmembrane region" description="Helical" evidence="10">
    <location>
        <begin position="12"/>
        <end position="36"/>
    </location>
</feature>
<feature type="transmembrane region" description="Helical" evidence="10">
    <location>
        <begin position="290"/>
        <end position="315"/>
    </location>
</feature>
<evidence type="ECO:0000256" key="2">
    <source>
        <dbReference type="ARBA" id="ARBA00006434"/>
    </source>
</evidence>
<evidence type="ECO:0000256" key="5">
    <source>
        <dbReference type="ARBA" id="ARBA00022692"/>
    </source>
</evidence>
<protein>
    <submittedName>
        <fullName evidence="11">Cation acetate symporter</fullName>
    </submittedName>
</protein>
<evidence type="ECO:0000256" key="7">
    <source>
        <dbReference type="ARBA" id="ARBA00022989"/>
    </source>
</evidence>
<dbReference type="CDD" id="cd11480">
    <property type="entry name" value="SLC5sbd_u4"/>
    <property type="match status" value="1"/>
</dbReference>
<name>A0ABT3GHP4_9BACT</name>
<dbReference type="RefSeq" id="WP_264486857.1">
    <property type="nucleotide sequence ID" value="NZ_JAPDDT010000003.1"/>
</dbReference>
<sequence>MLSAISSMAAAIQFTPALAMFLAFVALTLVITYFSARKATGSASYFAAGRSIKGWQNGLAVAGDYMSAASFLGISGMIAFKGYDGFMYSVGFLVAYLTVLLLVAEPLRNAGKYTMADLLAYRMSPRPVRAMASLSTLMVSTIYMIAQMVGSGVIIKELIHVEFAPAVVGVGVLMLVYVVFGGMLATTWVQIIKALLLMGGAFALSWLVLGQHDYSMTKFFHAVAHADYAGTAEPKNLLDPGLKFGAAVNPWGPLDFISLALGLVLGTAGLPHILVRFYTVPDAKTARVSVAWAIGVIGVFYILTTFFGFGAATILPKAAILTESGAENTNMVAPILAKALGGELFFAFISAVAFATILAVVAGLTMSASTSFAHDFYTNVIHHGKEAKAGQEVRIARITAFFVGAVSIAIAIYMGPTANAAFLVGLAFAVAASANLPVILFSIFWKRFNTSGAVAGLGTGLASAVILIVLSPNGIFGKAGAIFPLENPGIVSIPLGFLGAWLGTILTKPDPQSEAKFAELNFRAQTGLGSEKAGSGH</sequence>
<dbReference type="Gene3D" id="1.20.1730.10">
    <property type="entry name" value="Sodium/glucose cotransporter"/>
    <property type="match status" value="1"/>
</dbReference>
<evidence type="ECO:0000313" key="12">
    <source>
        <dbReference type="Proteomes" id="UP001320876"/>
    </source>
</evidence>
<feature type="transmembrane region" description="Helical" evidence="10">
    <location>
        <begin position="158"/>
        <end position="179"/>
    </location>
</feature>
<evidence type="ECO:0000256" key="4">
    <source>
        <dbReference type="ARBA" id="ARBA00022475"/>
    </source>
</evidence>
<gene>
    <name evidence="11" type="ORF">OKA05_09310</name>
</gene>
<keyword evidence="5 10" id="KW-0812">Transmembrane</keyword>
<comment type="subcellular location">
    <subcellularLocation>
        <location evidence="1">Cell membrane</location>
        <topology evidence="1">Multi-pass membrane protein</topology>
    </subcellularLocation>
</comment>
<dbReference type="PANTHER" id="PTHR48086">
    <property type="entry name" value="SODIUM/PROLINE SYMPORTER-RELATED"/>
    <property type="match status" value="1"/>
</dbReference>
<feature type="transmembrane region" description="Helical" evidence="10">
    <location>
        <begin position="57"/>
        <end position="80"/>
    </location>
</feature>
<feature type="transmembrane region" description="Helical" evidence="10">
    <location>
        <begin position="128"/>
        <end position="146"/>
    </location>
</feature>
<proteinExistence type="inferred from homology"/>
<comment type="similarity">
    <text evidence="2 9">Belongs to the sodium:solute symporter (SSF) (TC 2.A.21) family.</text>
</comment>
<dbReference type="InterPro" id="IPR050277">
    <property type="entry name" value="Sodium:Solute_Symporter"/>
</dbReference>
<evidence type="ECO:0000256" key="3">
    <source>
        <dbReference type="ARBA" id="ARBA00022448"/>
    </source>
</evidence>